<feature type="region of interest" description="Disordered" evidence="1">
    <location>
        <begin position="158"/>
        <end position="219"/>
    </location>
</feature>
<reference evidence="2 3" key="1">
    <citation type="journal article" date="2018" name="Nat. Ecol. Evol.">
        <title>Pezizomycetes genomes reveal the molecular basis of ectomycorrhizal truffle lifestyle.</title>
        <authorList>
            <person name="Murat C."/>
            <person name="Payen T."/>
            <person name="Noel B."/>
            <person name="Kuo A."/>
            <person name="Morin E."/>
            <person name="Chen J."/>
            <person name="Kohler A."/>
            <person name="Krizsan K."/>
            <person name="Balestrini R."/>
            <person name="Da Silva C."/>
            <person name="Montanini B."/>
            <person name="Hainaut M."/>
            <person name="Levati E."/>
            <person name="Barry K.W."/>
            <person name="Belfiori B."/>
            <person name="Cichocki N."/>
            <person name="Clum A."/>
            <person name="Dockter R.B."/>
            <person name="Fauchery L."/>
            <person name="Guy J."/>
            <person name="Iotti M."/>
            <person name="Le Tacon F."/>
            <person name="Lindquist E.A."/>
            <person name="Lipzen A."/>
            <person name="Malagnac F."/>
            <person name="Mello A."/>
            <person name="Molinier V."/>
            <person name="Miyauchi S."/>
            <person name="Poulain J."/>
            <person name="Riccioni C."/>
            <person name="Rubini A."/>
            <person name="Sitrit Y."/>
            <person name="Splivallo R."/>
            <person name="Traeger S."/>
            <person name="Wang M."/>
            <person name="Zifcakova L."/>
            <person name="Wipf D."/>
            <person name="Zambonelli A."/>
            <person name="Paolocci F."/>
            <person name="Nowrousian M."/>
            <person name="Ottonello S."/>
            <person name="Baldrian P."/>
            <person name="Spatafora J.W."/>
            <person name="Henrissat B."/>
            <person name="Nagy L.G."/>
            <person name="Aury J.M."/>
            <person name="Wincker P."/>
            <person name="Grigoriev I.V."/>
            <person name="Bonfante P."/>
            <person name="Martin F.M."/>
        </authorList>
    </citation>
    <scope>NUCLEOTIDE SEQUENCE [LARGE SCALE GENOMIC DNA]</scope>
    <source>
        <strain evidence="2 3">CCBAS932</strain>
    </source>
</reference>
<feature type="compositionally biased region" description="Acidic residues" evidence="1">
    <location>
        <begin position="189"/>
        <end position="210"/>
    </location>
</feature>
<proteinExistence type="predicted"/>
<protein>
    <submittedName>
        <fullName evidence="2">Uncharacterized protein</fullName>
    </submittedName>
</protein>
<dbReference type="AlphaFoldDB" id="A0A3N4KWF4"/>
<name>A0A3N4KWF4_9PEZI</name>
<dbReference type="Proteomes" id="UP000277580">
    <property type="component" value="Unassembled WGS sequence"/>
</dbReference>
<organism evidence="2 3">
    <name type="scientific">Morchella conica CCBAS932</name>
    <dbReference type="NCBI Taxonomy" id="1392247"/>
    <lineage>
        <taxon>Eukaryota</taxon>
        <taxon>Fungi</taxon>
        <taxon>Dikarya</taxon>
        <taxon>Ascomycota</taxon>
        <taxon>Pezizomycotina</taxon>
        <taxon>Pezizomycetes</taxon>
        <taxon>Pezizales</taxon>
        <taxon>Morchellaceae</taxon>
        <taxon>Morchella</taxon>
    </lineage>
</organism>
<dbReference type="EMBL" id="ML119121">
    <property type="protein sequence ID" value="RPB13798.1"/>
    <property type="molecule type" value="Genomic_DNA"/>
</dbReference>
<keyword evidence="3" id="KW-1185">Reference proteome</keyword>
<feature type="region of interest" description="Disordered" evidence="1">
    <location>
        <begin position="1"/>
        <end position="71"/>
    </location>
</feature>
<gene>
    <name evidence="2" type="ORF">P167DRAFT_544429</name>
</gene>
<feature type="compositionally biased region" description="Acidic residues" evidence="1">
    <location>
        <begin position="167"/>
        <end position="181"/>
    </location>
</feature>
<feature type="compositionally biased region" description="Low complexity" evidence="1">
    <location>
        <begin position="53"/>
        <end position="69"/>
    </location>
</feature>
<feature type="compositionally biased region" description="Basic and acidic residues" evidence="1">
    <location>
        <begin position="31"/>
        <end position="42"/>
    </location>
</feature>
<dbReference type="OrthoDB" id="5389240at2759"/>
<evidence type="ECO:0000256" key="1">
    <source>
        <dbReference type="SAM" id="MobiDB-lite"/>
    </source>
</evidence>
<evidence type="ECO:0000313" key="3">
    <source>
        <dbReference type="Proteomes" id="UP000277580"/>
    </source>
</evidence>
<evidence type="ECO:0000313" key="2">
    <source>
        <dbReference type="EMBL" id="RPB13798.1"/>
    </source>
</evidence>
<dbReference type="InParanoid" id="A0A3N4KWF4"/>
<accession>A0A3N4KWF4</accession>
<sequence length="219" mass="23857">MAPSVASLIQSFSPKSPVAEQLPVDRSAVPKTDENDKAHEVDKDEAETPPGEVSSADTSSSDVSIPSTDENTVVTFAEVRRKEFLSRFHAYVEGMTFPDDPAGPGGINHPSKLPYSWDDEVEFIQELQDGQEIPDGLTGNAAKREWLSMLWRHHKDQPYLGSRWSDTTEETSEEEDGDGSDGDNGGGGGDDDDEGVEEHGEENEDAEETAFSELNITGK</sequence>